<name>A0A8C1YLF5_CYPCA</name>
<dbReference type="InterPro" id="IPR002401">
    <property type="entry name" value="Cyt_P450_E_grp-I"/>
</dbReference>
<dbReference type="GO" id="GO:0046222">
    <property type="term" value="P:aflatoxin metabolic process"/>
    <property type="evidence" value="ECO:0007669"/>
    <property type="project" value="UniProtKB-ARBA"/>
</dbReference>
<dbReference type="GO" id="GO:0005789">
    <property type="term" value="C:endoplasmic reticulum membrane"/>
    <property type="evidence" value="ECO:0007669"/>
    <property type="project" value="UniProtKB-SubCell"/>
</dbReference>
<dbReference type="InterPro" id="IPR036869">
    <property type="entry name" value="J_dom_sf"/>
</dbReference>
<evidence type="ECO:0000256" key="7">
    <source>
        <dbReference type="ARBA" id="ARBA00022824"/>
    </source>
</evidence>
<evidence type="ECO:0000256" key="5">
    <source>
        <dbReference type="ARBA" id="ARBA00022617"/>
    </source>
</evidence>
<dbReference type="PRINTS" id="PR00463">
    <property type="entry name" value="EP450I"/>
</dbReference>
<organism evidence="16 17">
    <name type="scientific">Cyprinus carpio</name>
    <name type="common">Common carp</name>
    <dbReference type="NCBI Taxonomy" id="7962"/>
    <lineage>
        <taxon>Eukaryota</taxon>
        <taxon>Metazoa</taxon>
        <taxon>Chordata</taxon>
        <taxon>Craniata</taxon>
        <taxon>Vertebrata</taxon>
        <taxon>Euteleostomi</taxon>
        <taxon>Actinopterygii</taxon>
        <taxon>Neopterygii</taxon>
        <taxon>Teleostei</taxon>
        <taxon>Ostariophysi</taxon>
        <taxon>Cypriniformes</taxon>
        <taxon>Cyprinidae</taxon>
        <taxon>Cyprininae</taxon>
        <taxon>Cyprinus</taxon>
    </lineage>
</organism>
<evidence type="ECO:0000256" key="11">
    <source>
        <dbReference type="ARBA" id="ARBA00023033"/>
    </source>
</evidence>
<evidence type="ECO:0000256" key="3">
    <source>
        <dbReference type="ARBA" id="ARBA00004586"/>
    </source>
</evidence>
<evidence type="ECO:0000256" key="4">
    <source>
        <dbReference type="ARBA" id="ARBA00010617"/>
    </source>
</evidence>
<keyword evidence="8" id="KW-0492">Microsome</keyword>
<dbReference type="GO" id="GO:0020037">
    <property type="term" value="F:heme binding"/>
    <property type="evidence" value="ECO:0007669"/>
    <property type="project" value="InterPro"/>
</dbReference>
<dbReference type="GO" id="GO:0006082">
    <property type="term" value="P:organic acid metabolic process"/>
    <property type="evidence" value="ECO:0007669"/>
    <property type="project" value="TreeGrafter"/>
</dbReference>
<evidence type="ECO:0000256" key="10">
    <source>
        <dbReference type="ARBA" id="ARBA00023004"/>
    </source>
</evidence>
<evidence type="ECO:0000313" key="17">
    <source>
        <dbReference type="Proteomes" id="UP000694700"/>
    </source>
</evidence>
<keyword evidence="12" id="KW-0472">Membrane</keyword>
<dbReference type="PROSITE" id="PS00086">
    <property type="entry name" value="CYTOCHROME_P450"/>
    <property type="match status" value="1"/>
</dbReference>
<dbReference type="InterPro" id="IPR036396">
    <property type="entry name" value="Cyt_P450_sf"/>
</dbReference>
<dbReference type="PROSITE" id="PS50076">
    <property type="entry name" value="DNAJ_2"/>
    <property type="match status" value="1"/>
</dbReference>
<dbReference type="PANTHER" id="PTHR24300">
    <property type="entry name" value="CYTOCHROME P450 508A4-RELATED"/>
    <property type="match status" value="1"/>
</dbReference>
<dbReference type="SUPFAM" id="SSF48264">
    <property type="entry name" value="Cytochrome P450"/>
    <property type="match status" value="1"/>
</dbReference>
<keyword evidence="5 13" id="KW-0349">Heme</keyword>
<dbReference type="CDD" id="cd06257">
    <property type="entry name" value="DnaJ"/>
    <property type="match status" value="1"/>
</dbReference>
<proteinExistence type="inferred from homology"/>
<evidence type="ECO:0000256" key="9">
    <source>
        <dbReference type="ARBA" id="ARBA00023002"/>
    </source>
</evidence>
<feature type="domain" description="J" evidence="15">
    <location>
        <begin position="92"/>
        <end position="185"/>
    </location>
</feature>
<comment type="subcellular location">
    <subcellularLocation>
        <location evidence="3">Endoplasmic reticulum membrane</location>
    </subcellularLocation>
    <subcellularLocation>
        <location evidence="2">Microsome membrane</location>
    </subcellularLocation>
</comment>
<sequence>MACSAARSSARWVTAAVSSSHRRACSPLFSSADGAYRSLATLSGRQLWTARGGSAGGAGTAVTLRGMTAVSSSSHVICKMSFHTSSPAAKQDFYQILGVPRAATQKEIKKAYYQMAKQFGPVFTVYFGPKKVVVLAGYKTVKQALINHADEFGDREITPLFHDLTKGHGIIFANGESWREMRRFALTNLRDFGMGKKKIEEKIIEETCHLLEEFEKFEGQPFETTLPVAMAISNVISAIIYSTRFEYSNNKLHHMVKRIYENMRMTGSTSVQLYNMFPWIRPLVANQKRIVNNVKEAFRQSEEIIKGLKKTLNPLDPRGIADCFLIRQLKDEESGKTDSLYHSMNLYCTINNLFGAGTDTTATTLRWGLLLMARYPEIQARVQDEIDRVIGRRQPVVEDRKNLPYIDAVIHETQRFANVVPLGSPHQTTCDVHLNGYLIEKGTSVWPLLTSVLRDENEWETPDSFNPSHFLNKQGQFFKRDAFMPFSAGRRVCPGESLARMELFLFFTSLLQHFRFTPPPGVSGDELDLSPVVGFTLNPASHKLCAVKRA</sequence>
<evidence type="ECO:0000256" key="6">
    <source>
        <dbReference type="ARBA" id="ARBA00022723"/>
    </source>
</evidence>
<dbReference type="Ensembl" id="ENSCCRT00015014884.1">
    <property type="protein sequence ID" value="ENSCCRP00015014373.1"/>
    <property type="gene ID" value="ENSCCRG00015006152.1"/>
</dbReference>
<keyword evidence="11 14" id="KW-0503">Monooxygenase</keyword>
<evidence type="ECO:0000256" key="2">
    <source>
        <dbReference type="ARBA" id="ARBA00004524"/>
    </source>
</evidence>
<dbReference type="GO" id="GO:0016712">
    <property type="term" value="F:oxidoreductase activity, acting on paired donors, with incorporation or reduction of molecular oxygen, reduced flavin or flavoprotein as one donor, and incorporation of one atom of oxygen"/>
    <property type="evidence" value="ECO:0007669"/>
    <property type="project" value="TreeGrafter"/>
</dbReference>
<evidence type="ECO:0000259" key="15">
    <source>
        <dbReference type="PROSITE" id="PS50076"/>
    </source>
</evidence>
<dbReference type="Proteomes" id="UP000694700">
    <property type="component" value="Unplaced"/>
</dbReference>
<dbReference type="PANTHER" id="PTHR24300:SF319">
    <property type="entry name" value="CYTOCHROME P450, FAMILY 2, SUBFAMILY AC, POLYPEPTIDE 1"/>
    <property type="match status" value="1"/>
</dbReference>
<keyword evidence="10 13" id="KW-0408">Iron</keyword>
<evidence type="ECO:0000256" key="1">
    <source>
        <dbReference type="ARBA" id="ARBA00001971"/>
    </source>
</evidence>
<accession>A0A8C1YLF5</accession>
<dbReference type="InterPro" id="IPR001128">
    <property type="entry name" value="Cyt_P450"/>
</dbReference>
<evidence type="ECO:0000256" key="8">
    <source>
        <dbReference type="ARBA" id="ARBA00022848"/>
    </source>
</evidence>
<dbReference type="SUPFAM" id="SSF46565">
    <property type="entry name" value="Chaperone J-domain"/>
    <property type="match status" value="1"/>
</dbReference>
<dbReference type="InterPro" id="IPR050182">
    <property type="entry name" value="Cytochrome_P450_fam2"/>
</dbReference>
<dbReference type="Pfam" id="PF00067">
    <property type="entry name" value="p450"/>
    <property type="match status" value="1"/>
</dbReference>
<dbReference type="GO" id="GO:0006805">
    <property type="term" value="P:xenobiotic metabolic process"/>
    <property type="evidence" value="ECO:0007669"/>
    <property type="project" value="TreeGrafter"/>
</dbReference>
<dbReference type="AlphaFoldDB" id="A0A8C1YLF5"/>
<dbReference type="InterPro" id="IPR001623">
    <property type="entry name" value="DnaJ_domain"/>
</dbReference>
<feature type="binding site" description="axial binding residue" evidence="13">
    <location>
        <position position="493"/>
    </location>
    <ligand>
        <name>heme</name>
        <dbReference type="ChEBI" id="CHEBI:30413"/>
    </ligand>
    <ligandPart>
        <name>Fe</name>
        <dbReference type="ChEBI" id="CHEBI:18248"/>
    </ligandPart>
</feature>
<evidence type="ECO:0000256" key="13">
    <source>
        <dbReference type="PIRSR" id="PIRSR602401-1"/>
    </source>
</evidence>
<comment type="cofactor">
    <cofactor evidence="1 13">
        <name>heme</name>
        <dbReference type="ChEBI" id="CHEBI:30413"/>
    </cofactor>
</comment>
<evidence type="ECO:0000256" key="14">
    <source>
        <dbReference type="RuleBase" id="RU000461"/>
    </source>
</evidence>
<keyword evidence="6 13" id="KW-0479">Metal-binding</keyword>
<dbReference type="InterPro" id="IPR017972">
    <property type="entry name" value="Cyt_P450_CS"/>
</dbReference>
<evidence type="ECO:0000256" key="12">
    <source>
        <dbReference type="ARBA" id="ARBA00023136"/>
    </source>
</evidence>
<evidence type="ECO:0000313" key="16">
    <source>
        <dbReference type="Ensembl" id="ENSCCRP00015014373.1"/>
    </source>
</evidence>
<keyword evidence="9 14" id="KW-0560">Oxidoreductase</keyword>
<comment type="similarity">
    <text evidence="4 14">Belongs to the cytochrome P450 family.</text>
</comment>
<dbReference type="Gene3D" id="1.10.630.10">
    <property type="entry name" value="Cytochrome P450"/>
    <property type="match status" value="1"/>
</dbReference>
<reference evidence="16" key="1">
    <citation type="submission" date="2025-08" db="UniProtKB">
        <authorList>
            <consortium name="Ensembl"/>
        </authorList>
    </citation>
    <scope>IDENTIFICATION</scope>
</reference>
<dbReference type="GO" id="GO:0005506">
    <property type="term" value="F:iron ion binding"/>
    <property type="evidence" value="ECO:0007669"/>
    <property type="project" value="InterPro"/>
</dbReference>
<dbReference type="FunFam" id="1.10.630.10:FF:000010">
    <property type="entry name" value="cytochrome P450 2W1 isoform X2"/>
    <property type="match status" value="1"/>
</dbReference>
<protein>
    <submittedName>
        <fullName evidence="16">Cytochrome P450, family 2, subfamily K, polypeptide 22</fullName>
    </submittedName>
</protein>
<dbReference type="PRINTS" id="PR00385">
    <property type="entry name" value="P450"/>
</dbReference>
<keyword evidence="7" id="KW-0256">Endoplasmic reticulum</keyword>